<organism evidence="2 3">
    <name type="scientific">Antrodiella citrinella</name>
    <dbReference type="NCBI Taxonomy" id="2447956"/>
    <lineage>
        <taxon>Eukaryota</taxon>
        <taxon>Fungi</taxon>
        <taxon>Dikarya</taxon>
        <taxon>Basidiomycota</taxon>
        <taxon>Agaricomycotina</taxon>
        <taxon>Agaricomycetes</taxon>
        <taxon>Polyporales</taxon>
        <taxon>Steccherinaceae</taxon>
        <taxon>Antrodiella</taxon>
    </lineage>
</organism>
<dbReference type="Proteomes" id="UP000308730">
    <property type="component" value="Unassembled WGS sequence"/>
</dbReference>
<reference evidence="2 3" key="1">
    <citation type="submission" date="2019-02" db="EMBL/GenBank/DDBJ databases">
        <title>Genome sequencing of the rare red list fungi Antrodiella citrinella (Flaviporus citrinellus).</title>
        <authorList>
            <person name="Buettner E."/>
            <person name="Kellner H."/>
        </authorList>
    </citation>
    <scope>NUCLEOTIDE SEQUENCE [LARGE SCALE GENOMIC DNA]</scope>
    <source>
        <strain evidence="2 3">DSM 108506</strain>
    </source>
</reference>
<keyword evidence="3" id="KW-1185">Reference proteome</keyword>
<feature type="compositionally biased region" description="Basic and acidic residues" evidence="1">
    <location>
        <begin position="370"/>
        <end position="379"/>
    </location>
</feature>
<proteinExistence type="predicted"/>
<protein>
    <submittedName>
        <fullName evidence="2">Uncharacterized protein</fullName>
    </submittedName>
</protein>
<name>A0A4S4LSW6_9APHY</name>
<gene>
    <name evidence="2" type="ORF">EUX98_g9456</name>
</gene>
<sequence>MPATYDILGLVFGILGLIPMLAYGRSQLPSYKLKQLDATFNETIALLEAAVKDGFVPNDNFEPYIRARLRPLRNWTESIRACVLRADGLHQQIVGIFSGLSSDIKTIARDVRGIRERIVSVSDKERRRASELESRGLASPFPAGSDRSGTFSLLSTAVGMFSRTQENDSDLECEEIEAIVCLQTLAPHLPDISAPPPIHFDRLTSTQHQPLRAQSTFELSLRNNGASQYNQGPVTHALPLYQQPAPLAFQVQTVPFPDASAYLAQGYGPSYRAADEPALLGHFDPFLQNRPDLTNEDRVSRGPTIDQCDLQELLAEVTQRINTDFMQDMASSMQDMAASMRSIEAALGHNLPRAPHASPPSPDVETGLLRPDRGSDFVL</sequence>
<dbReference type="EMBL" id="SGPM01000815">
    <property type="protein sequence ID" value="THH15509.1"/>
    <property type="molecule type" value="Genomic_DNA"/>
</dbReference>
<dbReference type="OrthoDB" id="2758729at2759"/>
<evidence type="ECO:0000256" key="1">
    <source>
        <dbReference type="SAM" id="MobiDB-lite"/>
    </source>
</evidence>
<evidence type="ECO:0000313" key="2">
    <source>
        <dbReference type="EMBL" id="THH15509.1"/>
    </source>
</evidence>
<comment type="caution">
    <text evidence="2">The sequence shown here is derived from an EMBL/GenBank/DDBJ whole genome shotgun (WGS) entry which is preliminary data.</text>
</comment>
<accession>A0A4S4LSW6</accession>
<dbReference type="AlphaFoldDB" id="A0A4S4LSW6"/>
<feature type="region of interest" description="Disordered" evidence="1">
    <location>
        <begin position="350"/>
        <end position="379"/>
    </location>
</feature>
<evidence type="ECO:0000313" key="3">
    <source>
        <dbReference type="Proteomes" id="UP000308730"/>
    </source>
</evidence>